<organism evidence="1 2">
    <name type="scientific">Prauserella marina</name>
    <dbReference type="NCBI Taxonomy" id="530584"/>
    <lineage>
        <taxon>Bacteria</taxon>
        <taxon>Bacillati</taxon>
        <taxon>Actinomycetota</taxon>
        <taxon>Actinomycetes</taxon>
        <taxon>Pseudonocardiales</taxon>
        <taxon>Pseudonocardiaceae</taxon>
        <taxon>Prauserella</taxon>
    </lineage>
</organism>
<proteinExistence type="predicted"/>
<dbReference type="AlphaFoldDB" id="A0A1G6VCW9"/>
<sequence length="56" mass="5823">MSHDAPARNTRLLPIVGFAALLGGSALMGLLHLLPVGSDVDPVRRTISEYALGPGK</sequence>
<dbReference type="EMBL" id="FMZE01000009">
    <property type="protein sequence ID" value="SDD51361.1"/>
    <property type="molecule type" value="Genomic_DNA"/>
</dbReference>
<dbReference type="Proteomes" id="UP000199494">
    <property type="component" value="Unassembled WGS sequence"/>
</dbReference>
<name>A0A1G6VCW9_9PSEU</name>
<dbReference type="STRING" id="530584.SAMN05421630_109179"/>
<evidence type="ECO:0000313" key="2">
    <source>
        <dbReference type="Proteomes" id="UP000199494"/>
    </source>
</evidence>
<accession>A0A1G6VCW9</accession>
<reference evidence="1 2" key="1">
    <citation type="submission" date="2016-10" db="EMBL/GenBank/DDBJ databases">
        <authorList>
            <person name="de Groot N.N."/>
        </authorList>
    </citation>
    <scope>NUCLEOTIDE SEQUENCE [LARGE SCALE GENOMIC DNA]</scope>
    <source>
        <strain evidence="1 2">CGMCC 4.5506</strain>
    </source>
</reference>
<evidence type="ECO:0000313" key="1">
    <source>
        <dbReference type="EMBL" id="SDD51361.1"/>
    </source>
</evidence>
<keyword evidence="2" id="KW-1185">Reference proteome</keyword>
<protein>
    <submittedName>
        <fullName evidence="1">Uncharacterized protein</fullName>
    </submittedName>
</protein>
<gene>
    <name evidence="1" type="ORF">SAMN05421630_109179</name>
</gene>
<dbReference type="RefSeq" id="WP_338061486.1">
    <property type="nucleotide sequence ID" value="NZ_CP016353.1"/>
</dbReference>